<dbReference type="Proteomes" id="UP000188246">
    <property type="component" value="Chromosome"/>
</dbReference>
<dbReference type="InterPro" id="IPR024072">
    <property type="entry name" value="DHFR-like_dom_sf"/>
</dbReference>
<evidence type="ECO:0000313" key="1">
    <source>
        <dbReference type="EMBL" id="AQP52867.1"/>
    </source>
</evidence>
<organism evidence="1 2">
    <name type="scientific">Vagococcus penaei</name>
    <dbReference type="NCBI Taxonomy" id="633807"/>
    <lineage>
        <taxon>Bacteria</taxon>
        <taxon>Bacillati</taxon>
        <taxon>Bacillota</taxon>
        <taxon>Bacilli</taxon>
        <taxon>Lactobacillales</taxon>
        <taxon>Enterococcaceae</taxon>
        <taxon>Vagococcus</taxon>
    </lineage>
</organism>
<proteinExistence type="predicted"/>
<evidence type="ECO:0000313" key="2">
    <source>
        <dbReference type="Proteomes" id="UP000188246"/>
    </source>
</evidence>
<dbReference type="PANTHER" id="PTHR38011:SF11">
    <property type="entry name" value="2,5-DIAMINO-6-RIBOSYLAMINO-4(3H)-PYRIMIDINONE 5'-PHOSPHATE REDUCTASE"/>
    <property type="match status" value="1"/>
</dbReference>
<gene>
    <name evidence="1" type="ORF">BW732_00605</name>
</gene>
<dbReference type="Pfam" id="PF01872">
    <property type="entry name" value="RibD_C"/>
    <property type="match status" value="1"/>
</dbReference>
<dbReference type="GO" id="GO:0016301">
    <property type="term" value="F:kinase activity"/>
    <property type="evidence" value="ECO:0007669"/>
    <property type="project" value="UniProtKB-KW"/>
</dbReference>
<dbReference type="GO" id="GO:0009231">
    <property type="term" value="P:riboflavin biosynthetic process"/>
    <property type="evidence" value="ECO:0007669"/>
    <property type="project" value="InterPro"/>
</dbReference>
<dbReference type="InterPro" id="IPR002734">
    <property type="entry name" value="RibDG_C"/>
</dbReference>
<dbReference type="Gene3D" id="3.40.430.10">
    <property type="entry name" value="Dihydrofolate Reductase, subunit A"/>
    <property type="match status" value="1"/>
</dbReference>
<dbReference type="AlphaFoldDB" id="A0A1Q2D3F5"/>
<protein>
    <submittedName>
        <fullName evidence="1">Diacylglycerol kinase</fullName>
    </submittedName>
</protein>
<dbReference type="GO" id="GO:0008703">
    <property type="term" value="F:5-amino-6-(5-phosphoribosylamino)uracil reductase activity"/>
    <property type="evidence" value="ECO:0007669"/>
    <property type="project" value="InterPro"/>
</dbReference>
<name>A0A1Q2D3F5_9ENTE</name>
<accession>A0A1Q2D3F5</accession>
<keyword evidence="1" id="KW-0808">Transferase</keyword>
<reference evidence="1 2" key="1">
    <citation type="journal article" date="2010" name="Int. J. Syst. Evol. Microbiol.">
        <title>Vagococcus penaei sp. nov., isolated from spoilage microbiota of cooked shrimp (Penaeus vannamei).</title>
        <authorList>
            <person name="Jaffres E."/>
            <person name="Prevost H."/>
            <person name="Rossero A."/>
            <person name="Joffraud J.J."/>
            <person name="Dousset X."/>
        </authorList>
    </citation>
    <scope>NUCLEOTIDE SEQUENCE [LARGE SCALE GENOMIC DNA]</scope>
    <source>
        <strain evidence="1 2">CD276</strain>
    </source>
</reference>
<dbReference type="RefSeq" id="WP_077274965.1">
    <property type="nucleotide sequence ID" value="NZ_CP019609.1"/>
</dbReference>
<keyword evidence="2" id="KW-1185">Reference proteome</keyword>
<dbReference type="OrthoDB" id="195113at2"/>
<dbReference type="EMBL" id="CP019609">
    <property type="protein sequence ID" value="AQP52867.1"/>
    <property type="molecule type" value="Genomic_DNA"/>
</dbReference>
<keyword evidence="1" id="KW-0418">Kinase</keyword>
<dbReference type="STRING" id="633807.BW732_00605"/>
<dbReference type="SUPFAM" id="SSF53597">
    <property type="entry name" value="Dihydrofolate reductase-like"/>
    <property type="match status" value="1"/>
</dbReference>
<dbReference type="InterPro" id="IPR050765">
    <property type="entry name" value="Riboflavin_Biosynth_HTPR"/>
</dbReference>
<dbReference type="PANTHER" id="PTHR38011">
    <property type="entry name" value="DIHYDROFOLATE REDUCTASE FAMILY PROTEIN (AFU_ORTHOLOGUE AFUA_8G06820)"/>
    <property type="match status" value="1"/>
</dbReference>
<sequence>MSVIFYGCISLDGYLADKNHGLGWLHSIGSETETSYNDFYKDIDIVIMGRKTFSEIEHLAELDSIYDHTENFVFSHRDDIESKMFHVVSGDIVTFVKSLSIEKNIWIVGGNTILGPLLDAGLVDKMYVQIAPVLLGEGIPLFTQGEGVKQWNLVETNRYGQFSELVLEK</sequence>
<dbReference type="KEGG" id="vpi:BW732_00605"/>